<dbReference type="EMBL" id="AZMM01017077">
    <property type="protein sequence ID" value="ETJ27161.1"/>
    <property type="molecule type" value="Genomic_DNA"/>
</dbReference>
<feature type="non-terminal residue" evidence="1">
    <location>
        <position position="79"/>
    </location>
</feature>
<protein>
    <submittedName>
        <fullName evidence="1">Efflux ABC transporter, permease protein</fullName>
    </submittedName>
</protein>
<accession>W1XAJ8</accession>
<reference evidence="1" key="1">
    <citation type="submission" date="2013-12" db="EMBL/GenBank/DDBJ databases">
        <title>A Varibaculum cambriense genome reconstructed from a premature infant gut community with otherwise low bacterial novelty that shifts toward anaerobic metabolism during the third week of life.</title>
        <authorList>
            <person name="Brown C.T."/>
            <person name="Sharon I."/>
            <person name="Thomas B.C."/>
            <person name="Castelle C.J."/>
            <person name="Morowitz M.J."/>
            <person name="Banfield J.F."/>
        </authorList>
    </citation>
    <scope>NUCLEOTIDE SEQUENCE</scope>
</reference>
<proteinExistence type="predicted"/>
<gene>
    <name evidence="1" type="ORF">Q604_UNBC17077G0001</name>
</gene>
<evidence type="ECO:0000313" key="1">
    <source>
        <dbReference type="EMBL" id="ETJ27161.1"/>
    </source>
</evidence>
<organism evidence="1">
    <name type="scientific">human gut metagenome</name>
    <dbReference type="NCBI Taxonomy" id="408170"/>
    <lineage>
        <taxon>unclassified sequences</taxon>
        <taxon>metagenomes</taxon>
        <taxon>organismal metagenomes</taxon>
    </lineage>
</organism>
<feature type="non-terminal residue" evidence="1">
    <location>
        <position position="1"/>
    </location>
</feature>
<name>W1XAJ8_9ZZZZ</name>
<sequence>IEGYKPADYKLSAAVYFVSNPNQIDKIINTVKKSKIDWKQTDLVKNSKAFEAVSSSVTSLKQIINVLTFSIIIGSISVL</sequence>
<comment type="caution">
    <text evidence="1">The sequence shown here is derived from an EMBL/GenBank/DDBJ whole genome shotgun (WGS) entry which is preliminary data.</text>
</comment>
<dbReference type="AlphaFoldDB" id="W1XAJ8"/>